<sequence length="289" mass="31495">MAQATSFGTALEAFDGKLTTADRTLISIILNDPEAALYRSASELAGIAKVHASTVVRLANKLGFDGYPDLQSRLRQDARFGDQPSSRAQLRRDRIERGSNLAKLIESEIAALAAISNTLSQEGIDEAAEYLREARTIFIFGRGSAAPPVAHLDRRLRRIGCRTEVALNMQRRDLAEHLMAVRKNDAVVIFAFQAPGSLPAGYGAVIEYVAEIGARSIVISDATGPTLRPRPDLTLSVTRPDEGEMQLRTGPLLVCEALAMTLAHRDPERAVEGLEALETLRTKLNNHKD</sequence>
<dbReference type="InterPro" id="IPR009057">
    <property type="entry name" value="Homeodomain-like_sf"/>
</dbReference>
<dbReference type="SUPFAM" id="SSF53697">
    <property type="entry name" value="SIS domain"/>
    <property type="match status" value="1"/>
</dbReference>
<dbReference type="STRING" id="391937.NA2_02164"/>
<keyword evidence="2" id="KW-0238">DNA-binding</keyword>
<evidence type="ECO:0000313" key="7">
    <source>
        <dbReference type="Proteomes" id="UP000006786"/>
    </source>
</evidence>
<dbReference type="PATRIC" id="fig|391937.3.peg.448"/>
<dbReference type="PANTHER" id="PTHR30514">
    <property type="entry name" value="GLUCOKINASE"/>
    <property type="match status" value="1"/>
</dbReference>
<dbReference type="Proteomes" id="UP000006786">
    <property type="component" value="Unassembled WGS sequence"/>
</dbReference>
<evidence type="ECO:0000256" key="2">
    <source>
        <dbReference type="ARBA" id="ARBA00023125"/>
    </source>
</evidence>
<evidence type="ECO:0000313" key="6">
    <source>
        <dbReference type="EMBL" id="EKF20551.1"/>
    </source>
</evidence>
<dbReference type="InterPro" id="IPR036388">
    <property type="entry name" value="WH-like_DNA-bd_sf"/>
</dbReference>
<feature type="domain" description="SIS" evidence="5">
    <location>
        <begin position="127"/>
        <end position="268"/>
    </location>
</feature>
<name>K2MEG2_9HYPH</name>
<dbReference type="SUPFAM" id="SSF46689">
    <property type="entry name" value="Homeodomain-like"/>
    <property type="match status" value="1"/>
</dbReference>
<dbReference type="PROSITE" id="PS51071">
    <property type="entry name" value="HTH_RPIR"/>
    <property type="match status" value="1"/>
</dbReference>
<keyword evidence="3" id="KW-0804">Transcription</keyword>
<dbReference type="GO" id="GO:0003700">
    <property type="term" value="F:DNA-binding transcription factor activity"/>
    <property type="evidence" value="ECO:0007669"/>
    <property type="project" value="InterPro"/>
</dbReference>
<dbReference type="GO" id="GO:1901135">
    <property type="term" value="P:carbohydrate derivative metabolic process"/>
    <property type="evidence" value="ECO:0007669"/>
    <property type="project" value="InterPro"/>
</dbReference>
<dbReference type="OrthoDB" id="8582409at2"/>
<dbReference type="Gene3D" id="3.40.50.10490">
    <property type="entry name" value="Glucose-6-phosphate isomerase like protein, domain 1"/>
    <property type="match status" value="1"/>
</dbReference>
<keyword evidence="7" id="KW-1185">Reference proteome</keyword>
<dbReference type="RefSeq" id="WP_008593667.1">
    <property type="nucleotide sequence ID" value="NZ_AMRM01000002.1"/>
</dbReference>
<dbReference type="Gene3D" id="1.10.10.10">
    <property type="entry name" value="Winged helix-like DNA-binding domain superfamily/Winged helix DNA-binding domain"/>
    <property type="match status" value="1"/>
</dbReference>
<evidence type="ECO:0000256" key="3">
    <source>
        <dbReference type="ARBA" id="ARBA00023163"/>
    </source>
</evidence>
<organism evidence="6 7">
    <name type="scientific">Nitratireductor pacificus pht-3B</name>
    <dbReference type="NCBI Taxonomy" id="391937"/>
    <lineage>
        <taxon>Bacteria</taxon>
        <taxon>Pseudomonadati</taxon>
        <taxon>Pseudomonadota</taxon>
        <taxon>Alphaproteobacteria</taxon>
        <taxon>Hyphomicrobiales</taxon>
        <taxon>Phyllobacteriaceae</taxon>
        <taxon>Nitratireductor</taxon>
    </lineage>
</organism>
<evidence type="ECO:0000259" key="5">
    <source>
        <dbReference type="PROSITE" id="PS51464"/>
    </source>
</evidence>
<dbReference type="GO" id="GO:0097367">
    <property type="term" value="F:carbohydrate derivative binding"/>
    <property type="evidence" value="ECO:0007669"/>
    <property type="project" value="InterPro"/>
</dbReference>
<evidence type="ECO:0000256" key="1">
    <source>
        <dbReference type="ARBA" id="ARBA00023015"/>
    </source>
</evidence>
<dbReference type="Pfam" id="PF01418">
    <property type="entry name" value="HTH_6"/>
    <property type="match status" value="1"/>
</dbReference>
<accession>K2MEG2</accession>
<gene>
    <name evidence="6" type="ORF">NA2_02164</name>
</gene>
<dbReference type="InterPro" id="IPR047640">
    <property type="entry name" value="RpiR-like"/>
</dbReference>
<keyword evidence="1" id="KW-0805">Transcription regulation</keyword>
<protein>
    <submittedName>
        <fullName evidence="6">RpiR family transcriptional regulator</fullName>
    </submittedName>
</protein>
<dbReference type="CDD" id="cd05013">
    <property type="entry name" value="SIS_RpiR"/>
    <property type="match status" value="1"/>
</dbReference>
<reference evidence="6 7" key="1">
    <citation type="journal article" date="2012" name="J. Bacteriol.">
        <title>Genome Sequence of Nitratireductor pacificus Type Strain pht-3B.</title>
        <authorList>
            <person name="Lai Q."/>
            <person name="Li G."/>
            <person name="Shao Z."/>
        </authorList>
    </citation>
    <scope>NUCLEOTIDE SEQUENCE [LARGE SCALE GENOMIC DNA]</scope>
    <source>
        <strain evidence="7">pht-3B</strain>
    </source>
</reference>
<feature type="domain" description="HTH rpiR-type" evidence="4">
    <location>
        <begin position="5"/>
        <end position="81"/>
    </location>
</feature>
<proteinExistence type="predicted"/>
<dbReference type="PROSITE" id="PS51464">
    <property type="entry name" value="SIS"/>
    <property type="match status" value="1"/>
</dbReference>
<dbReference type="GO" id="GO:0003677">
    <property type="term" value="F:DNA binding"/>
    <property type="evidence" value="ECO:0007669"/>
    <property type="project" value="UniProtKB-KW"/>
</dbReference>
<dbReference type="InterPro" id="IPR000281">
    <property type="entry name" value="HTH_RpiR"/>
</dbReference>
<dbReference type="AlphaFoldDB" id="K2MEG2"/>
<dbReference type="InterPro" id="IPR046348">
    <property type="entry name" value="SIS_dom_sf"/>
</dbReference>
<dbReference type="InterPro" id="IPR035472">
    <property type="entry name" value="RpiR-like_SIS"/>
</dbReference>
<dbReference type="InterPro" id="IPR001347">
    <property type="entry name" value="SIS_dom"/>
</dbReference>
<dbReference type="EMBL" id="AMRM01000002">
    <property type="protein sequence ID" value="EKF20551.1"/>
    <property type="molecule type" value="Genomic_DNA"/>
</dbReference>
<comment type="caution">
    <text evidence="6">The sequence shown here is derived from an EMBL/GenBank/DDBJ whole genome shotgun (WGS) entry which is preliminary data.</text>
</comment>
<evidence type="ECO:0000259" key="4">
    <source>
        <dbReference type="PROSITE" id="PS51071"/>
    </source>
</evidence>
<dbReference type="eggNOG" id="COG1737">
    <property type="taxonomic scope" value="Bacteria"/>
</dbReference>